<proteinExistence type="predicted"/>
<evidence type="ECO:0000313" key="2">
    <source>
        <dbReference type="EMBL" id="KRZ00839.1"/>
    </source>
</evidence>
<evidence type="ECO:0000313" key="4">
    <source>
        <dbReference type="Proteomes" id="UP000055024"/>
    </source>
</evidence>
<gene>
    <name evidence="2" type="ORF">T11_15961</name>
    <name evidence="3" type="ORF">T11_5929</name>
</gene>
<dbReference type="Proteomes" id="UP000055024">
    <property type="component" value="Unassembled WGS sequence"/>
</dbReference>
<evidence type="ECO:0000256" key="1">
    <source>
        <dbReference type="SAM" id="MobiDB-lite"/>
    </source>
</evidence>
<reference evidence="3 4" key="1">
    <citation type="submission" date="2015-01" db="EMBL/GenBank/DDBJ databases">
        <title>Evolution of Trichinella species and genotypes.</title>
        <authorList>
            <person name="Korhonen P.K."/>
            <person name="Edoardo P."/>
            <person name="Giuseppe L.R."/>
            <person name="Gasser R.B."/>
        </authorList>
    </citation>
    <scope>NUCLEOTIDE SEQUENCE [LARGE SCALE GENOMIC DNA]</scope>
    <source>
        <strain evidence="3">ISS1029</strain>
    </source>
</reference>
<accession>A0A0V1GYA9</accession>
<feature type="compositionally biased region" description="Basic and acidic residues" evidence="1">
    <location>
        <begin position="57"/>
        <end position="74"/>
    </location>
</feature>
<keyword evidence="4" id="KW-1185">Reference proteome</keyword>
<feature type="region of interest" description="Disordered" evidence="1">
    <location>
        <begin position="50"/>
        <end position="74"/>
    </location>
</feature>
<dbReference type="AlphaFoldDB" id="A0A0V1GYA9"/>
<sequence length="148" mass="17521">MFLVQLEKRRSWMIEPPPWTRCDADPRAITTDARLGYLCLMAQEGASIQAPGRQRNWRQDKGDQNRPLERAEQSRLVKDARRRLRASVLDWVCCVVVFNKRYAFYTEYVETSEGIARRRRRFDGQRRRPGKTRQPLSRGTGRLRRRAA</sequence>
<feature type="compositionally biased region" description="Basic residues" evidence="1">
    <location>
        <begin position="120"/>
        <end position="131"/>
    </location>
</feature>
<feature type="region of interest" description="Disordered" evidence="1">
    <location>
        <begin position="120"/>
        <end position="148"/>
    </location>
</feature>
<protein>
    <submittedName>
        <fullName evidence="3">Uncharacterized protein</fullName>
    </submittedName>
</protein>
<dbReference type="EMBL" id="JYDP01000388">
    <property type="protein sequence ID" value="KRZ00839.1"/>
    <property type="molecule type" value="Genomic_DNA"/>
</dbReference>
<dbReference type="EMBL" id="JYDP01000195">
    <property type="protein sequence ID" value="KRZ03352.1"/>
    <property type="molecule type" value="Genomic_DNA"/>
</dbReference>
<organism evidence="3 4">
    <name type="scientific">Trichinella zimbabwensis</name>
    <dbReference type="NCBI Taxonomy" id="268475"/>
    <lineage>
        <taxon>Eukaryota</taxon>
        <taxon>Metazoa</taxon>
        <taxon>Ecdysozoa</taxon>
        <taxon>Nematoda</taxon>
        <taxon>Enoplea</taxon>
        <taxon>Dorylaimia</taxon>
        <taxon>Trichinellida</taxon>
        <taxon>Trichinellidae</taxon>
        <taxon>Trichinella</taxon>
    </lineage>
</organism>
<evidence type="ECO:0000313" key="3">
    <source>
        <dbReference type="EMBL" id="KRZ03352.1"/>
    </source>
</evidence>
<comment type="caution">
    <text evidence="3">The sequence shown here is derived from an EMBL/GenBank/DDBJ whole genome shotgun (WGS) entry which is preliminary data.</text>
</comment>
<name>A0A0V1GYA9_9BILA</name>